<reference evidence="2 3" key="1">
    <citation type="submission" date="2019-11" db="EMBL/GenBank/DDBJ databases">
        <title>Whole genome sequence of Oryza granulata.</title>
        <authorList>
            <person name="Li W."/>
        </authorList>
    </citation>
    <scope>NUCLEOTIDE SEQUENCE [LARGE SCALE GENOMIC DNA]</scope>
    <source>
        <strain evidence="3">cv. Menghai</strain>
        <tissue evidence="2">Leaf</tissue>
    </source>
</reference>
<dbReference type="AlphaFoldDB" id="A0A6G1DA07"/>
<feature type="region of interest" description="Disordered" evidence="1">
    <location>
        <begin position="1"/>
        <end position="38"/>
    </location>
</feature>
<evidence type="ECO:0000313" key="2">
    <source>
        <dbReference type="EMBL" id="KAF0909246.1"/>
    </source>
</evidence>
<dbReference type="EMBL" id="SPHZ02000007">
    <property type="protein sequence ID" value="KAF0909246.1"/>
    <property type="molecule type" value="Genomic_DNA"/>
</dbReference>
<dbReference type="Proteomes" id="UP000479710">
    <property type="component" value="Unassembled WGS sequence"/>
</dbReference>
<feature type="compositionally biased region" description="Polar residues" evidence="1">
    <location>
        <begin position="13"/>
        <end position="26"/>
    </location>
</feature>
<evidence type="ECO:0000256" key="1">
    <source>
        <dbReference type="SAM" id="MobiDB-lite"/>
    </source>
</evidence>
<sequence>MASIKRDEEDDGASTNRNTRTTSGATTPEPEPPCLPPPSLAVEYGSRFEFAISSEGRIWVTSVGSGSGHGVLPFLFLSPPPSVPMASSSKRRRRDQQEGSSRCCAKKKKHLYLALDDWSGGYTIYKLDPNDMP</sequence>
<name>A0A6G1DA07_9ORYZ</name>
<dbReference type="OrthoDB" id="685686at2759"/>
<protein>
    <submittedName>
        <fullName evidence="2">Uncharacterized protein</fullName>
    </submittedName>
</protein>
<feature type="compositionally biased region" description="Pro residues" evidence="1">
    <location>
        <begin position="29"/>
        <end position="38"/>
    </location>
</feature>
<evidence type="ECO:0000313" key="3">
    <source>
        <dbReference type="Proteomes" id="UP000479710"/>
    </source>
</evidence>
<gene>
    <name evidence="2" type="ORF">E2562_032958</name>
</gene>
<organism evidence="2 3">
    <name type="scientific">Oryza meyeriana var. granulata</name>
    <dbReference type="NCBI Taxonomy" id="110450"/>
    <lineage>
        <taxon>Eukaryota</taxon>
        <taxon>Viridiplantae</taxon>
        <taxon>Streptophyta</taxon>
        <taxon>Embryophyta</taxon>
        <taxon>Tracheophyta</taxon>
        <taxon>Spermatophyta</taxon>
        <taxon>Magnoliopsida</taxon>
        <taxon>Liliopsida</taxon>
        <taxon>Poales</taxon>
        <taxon>Poaceae</taxon>
        <taxon>BOP clade</taxon>
        <taxon>Oryzoideae</taxon>
        <taxon>Oryzeae</taxon>
        <taxon>Oryzinae</taxon>
        <taxon>Oryza</taxon>
        <taxon>Oryza meyeriana</taxon>
    </lineage>
</organism>
<proteinExistence type="predicted"/>
<accession>A0A6G1DA07</accession>
<keyword evidence="3" id="KW-1185">Reference proteome</keyword>
<feature type="region of interest" description="Disordered" evidence="1">
    <location>
        <begin position="80"/>
        <end position="103"/>
    </location>
</feature>
<comment type="caution">
    <text evidence="2">The sequence shown here is derived from an EMBL/GenBank/DDBJ whole genome shotgun (WGS) entry which is preliminary data.</text>
</comment>